<dbReference type="RefSeq" id="WP_136647881.1">
    <property type="nucleotide sequence ID" value="NZ_JAIMDZ010000014.1"/>
</dbReference>
<dbReference type="SMART" id="SM01208">
    <property type="entry name" value="G5"/>
    <property type="match status" value="15"/>
</dbReference>
<dbReference type="Pfam" id="PF26363">
    <property type="entry name" value="Phospholipase-like"/>
    <property type="match status" value="1"/>
</dbReference>
<evidence type="ECO:0000256" key="2">
    <source>
        <dbReference type="SAM" id="MobiDB-lite"/>
    </source>
</evidence>
<feature type="domain" description="G5" evidence="3">
    <location>
        <begin position="1283"/>
        <end position="1351"/>
    </location>
</feature>
<evidence type="ECO:0000313" key="5">
    <source>
        <dbReference type="Proteomes" id="UP000309259"/>
    </source>
</evidence>
<dbReference type="InterPro" id="IPR029058">
    <property type="entry name" value="AB_hydrolase_fold"/>
</dbReference>
<dbReference type="Proteomes" id="UP000309259">
    <property type="component" value="Unassembled WGS sequence"/>
</dbReference>
<feature type="domain" description="G5" evidence="3">
    <location>
        <begin position="486"/>
        <end position="554"/>
    </location>
</feature>
<feature type="domain" description="G5" evidence="3">
    <location>
        <begin position="778"/>
        <end position="846"/>
    </location>
</feature>
<dbReference type="Gene3D" id="3.40.50.1820">
    <property type="entry name" value="alpha/beta hydrolase"/>
    <property type="match status" value="1"/>
</dbReference>
<feature type="domain" description="G5" evidence="3">
    <location>
        <begin position="1070"/>
        <end position="1138"/>
    </location>
</feature>
<evidence type="ECO:0000259" key="3">
    <source>
        <dbReference type="SMART" id="SM01208"/>
    </source>
</evidence>
<dbReference type="InterPro" id="IPR011098">
    <property type="entry name" value="G5_dom"/>
</dbReference>
<gene>
    <name evidence="4" type="ORF">FAJ35_04865</name>
</gene>
<organism evidence="4 5">
    <name type="scientific">Streptococcus suis</name>
    <dbReference type="NCBI Taxonomy" id="1307"/>
    <lineage>
        <taxon>Bacteria</taxon>
        <taxon>Bacillati</taxon>
        <taxon>Bacillota</taxon>
        <taxon>Bacilli</taxon>
        <taxon>Lactobacillales</taxon>
        <taxon>Streptococcaceae</taxon>
        <taxon>Streptococcus</taxon>
    </lineage>
</organism>
<dbReference type="Gene3D" id="2.20.230.10">
    <property type="entry name" value="Resuscitation-promoting factor rpfb"/>
    <property type="match status" value="14"/>
</dbReference>
<feature type="domain" description="G5" evidence="3">
    <location>
        <begin position="632"/>
        <end position="700"/>
    </location>
</feature>
<proteinExistence type="predicted"/>
<dbReference type="Pfam" id="PF07501">
    <property type="entry name" value="G5"/>
    <property type="match status" value="3"/>
</dbReference>
<feature type="domain" description="G5" evidence="3">
    <location>
        <begin position="705"/>
        <end position="773"/>
    </location>
</feature>
<dbReference type="NCBIfam" id="TIGR02331">
    <property type="entry name" value="rib_alpha"/>
    <property type="match status" value="1"/>
</dbReference>
<dbReference type="InterPro" id="IPR012706">
    <property type="entry name" value="Rib_alpha_Esp_rpt"/>
</dbReference>
<feature type="domain" description="G5" evidence="3">
    <location>
        <begin position="1356"/>
        <end position="1424"/>
    </location>
</feature>
<sequence>MKKHHIKLYSSILLTGWLASNLGTGISISAEIIKQVLTLENAQKISEGKITLENRLVDSLLFGSNLHPDQDNDKDGLTNKNELYTYEKDNNTYFGYYSHPILKDSDGDGLSDGAEKTITSAHPQATDPQAWNVTSREMALFMELVYRDDDYIRKVLDPTQPLTDIYLNRQEYVLMHKELSPYWRMVTTFHESNGFDAALFETTAKYPFIKEGSAQVLAIRGTKGAADADDDTRIFLAMNPGQAGSIEKLMDQLQQDSKITNLYLTGHSLGGYLAQRGFIYAKQKNYDWVTKSYTFNAPKIKGNLFNGLNNVGAIGDQLTQEGKSVHYATDNDTLITLGVGHFKGTTFVGDSNDGHGSRSFLEPLMNGKYDFTLGDKTTIHETGYIDPNLANLRYFTLAEKDVYAPAMAGEEIYEGESVDFSDNLLNRLELPSTATIRDITPVGTINTNQAGQYIATVQVLYSDQSIDEIQIPVTVHKKVYPTPPTVQLPEAQISERTVPFETIYQEDPTLEVGQEVEQVAGVNGVVQSITIGEQTTEVTTSPKVDRIVRIGTKLETPKVQLSEAQISERTIPFETIFQEDPTLEVGQEIEQVAGVNGVIQSITIGEQTTEITKTPKVDRIVRIGTKLDTPKVQIPEAQISERTVPFETIFQEDPTLEVGQEVEQVAGTNGIVQTITIGEQTTEITTTPKVDRMVRIGTKLETPKVQLLEAQISERTVPFETIFQEDPTLEAGLEVEQVAGVNGVVQSITIGEQTTEITKTPKVDRIVRIGTKLDTPKVQLLEAQISERTVPFETIFQEDPTLEVGQEVKQVAGVNGVVQSITIGEQTTEITTTPKVDRMVRIGTKLETPKVQIPEAQISERTVPFETIFQEDPTLEAGQEVEQVAGVNGVIQSITIGDQTTEITTTPKVDRMVRIGTKLETPTVQLPEAQISERTVPFETIFQDDPTLEVGQEVEQVAGTNGIVQTITIGDRTTEITKTTKVDRVVRIGTKLETPTVQLPEAQISERTVPFETIFQEDPTLEVGQEVEQVAGVNGVIQSITIGEQTTEITTSPKVDRVVRIGTKLETPKVQIPEAQISERTVPFETIFQEDPTLEVGQEVEQVAGTNGIVQTITIGDQTTEITVTPKVDRVVKVGTLDSSGSSVIEKDIPFNTIYIEDSSLPLGQEFEQVPGSVGKLKIITSDNSSREIITKVQVDRIIRIGTKLETPKVQIPEAQISERTIPFETVYQEDPTLEVGQEVEQVAGVNGVIQSITIGEQTTEITKTPKVDRIVRIGTKLETPKVQIPEAQISERTVPFETVYQEDPTLEVGQEVEQVAGTNGIVQTITIGDRTTEITKTPKVDRMVKIGTKLETPKVQLPEAQISERTIPFETIFQEDPTLEVGQEVEIVAGKNGIVKIIQMGNQTLEVTTTFKVDRVVRVGTKISYDATWQLPEAAIAEEILPFETIYTFDSTLPIGERLILTKGVDGKNIFITIEGHTTEVLKTPPIKQIIKLGTRVAEHIDLKEIPSLFPPSAIITTETIPFETILQENPDLPLGQQIEVTAGRDGLTQRVTLGQENVGIPVIPKINQVLMVGTKSSEESITPIAPFTPSDNKKEVTATPPTTEQSSLPSSIPTLDMSNSTQITRTNQLKTVNAARGQSRLPQTGDKTDYLLPQISGLALIGFLGLEKNARNSLKIQRRRRKSN</sequence>
<dbReference type="InterPro" id="IPR059115">
    <property type="entry name" value="Rib"/>
</dbReference>
<feature type="region of interest" description="Disordered" evidence="2">
    <location>
        <begin position="1584"/>
        <end position="1619"/>
    </location>
</feature>
<evidence type="ECO:0000256" key="1">
    <source>
        <dbReference type="ARBA" id="ARBA00022729"/>
    </source>
</evidence>
<dbReference type="EMBL" id="SSXL01000014">
    <property type="protein sequence ID" value="TII02370.1"/>
    <property type="molecule type" value="Genomic_DNA"/>
</dbReference>
<evidence type="ECO:0000313" key="4">
    <source>
        <dbReference type="EMBL" id="TII02370.1"/>
    </source>
</evidence>
<feature type="domain" description="G5" evidence="3">
    <location>
        <begin position="559"/>
        <end position="627"/>
    </location>
</feature>
<protein>
    <recommendedName>
        <fullName evidence="3">G5 domain-containing protein</fullName>
    </recommendedName>
</protein>
<reference evidence="4 5" key="1">
    <citation type="submission" date="2019-04" db="EMBL/GenBank/DDBJ databases">
        <title>Genome analysis of Streptococcus suis strain WUSS327.</title>
        <authorList>
            <person name="Chen H."/>
            <person name="Gao X."/>
            <person name="Wu Z."/>
        </authorList>
    </citation>
    <scope>NUCLEOTIDE SEQUENCE [LARGE SCALE GENOMIC DNA]</scope>
    <source>
        <strain evidence="4 5">WUSS327</strain>
    </source>
</reference>
<feature type="domain" description="G5" evidence="3">
    <location>
        <begin position="924"/>
        <end position="992"/>
    </location>
</feature>
<feature type="domain" description="G5" evidence="3">
    <location>
        <begin position="851"/>
        <end position="919"/>
    </location>
</feature>
<comment type="caution">
    <text evidence="4">The sequence shown here is derived from an EMBL/GenBank/DDBJ whole genome shotgun (WGS) entry which is preliminary data.</text>
</comment>
<feature type="compositionally biased region" description="Polar residues" evidence="2">
    <location>
        <begin position="1601"/>
        <end position="1619"/>
    </location>
</feature>
<name>A0A4T2GU97_STRSU</name>
<accession>A0A4T2GU97</accession>
<feature type="domain" description="G5" evidence="3">
    <location>
        <begin position="1436"/>
        <end position="1498"/>
    </location>
</feature>
<feature type="domain" description="G5" evidence="3">
    <location>
        <begin position="1210"/>
        <end position="1278"/>
    </location>
</feature>
<feature type="domain" description="G5" evidence="3">
    <location>
        <begin position="1515"/>
        <end position="1578"/>
    </location>
</feature>
<feature type="domain" description="G5" evidence="3">
    <location>
        <begin position="1139"/>
        <end position="1205"/>
    </location>
</feature>
<dbReference type="SUPFAM" id="SSF53474">
    <property type="entry name" value="alpha/beta-Hydrolases"/>
    <property type="match status" value="1"/>
</dbReference>
<dbReference type="Pfam" id="PF08428">
    <property type="entry name" value="Rib"/>
    <property type="match status" value="1"/>
</dbReference>
<feature type="domain" description="G5" evidence="3">
    <location>
        <begin position="997"/>
        <end position="1065"/>
    </location>
</feature>
<keyword evidence="1" id="KW-0732">Signal</keyword>